<keyword evidence="2" id="KW-1133">Transmembrane helix</keyword>
<evidence type="ECO:0000256" key="1">
    <source>
        <dbReference type="SAM" id="MobiDB-lite"/>
    </source>
</evidence>
<feature type="compositionally biased region" description="Low complexity" evidence="1">
    <location>
        <begin position="311"/>
        <end position="322"/>
    </location>
</feature>
<feature type="compositionally biased region" description="Low complexity" evidence="1">
    <location>
        <begin position="286"/>
        <end position="300"/>
    </location>
</feature>
<feature type="transmembrane region" description="Helical" evidence="2">
    <location>
        <begin position="382"/>
        <end position="408"/>
    </location>
</feature>
<dbReference type="STRING" id="1806994.A0A507C0D2"/>
<feature type="domain" description="Phospholipid/glycerol acyltransferase" evidence="3">
    <location>
        <begin position="92"/>
        <end position="215"/>
    </location>
</feature>
<protein>
    <recommendedName>
        <fullName evidence="3">Phospholipid/glycerol acyltransferase domain-containing protein</fullName>
    </recommendedName>
</protein>
<name>A0A507C0D2_9FUNG</name>
<comment type="caution">
    <text evidence="4">The sequence shown here is derived from an EMBL/GenBank/DDBJ whole genome shotgun (WGS) entry which is preliminary data.</text>
</comment>
<dbReference type="PANTHER" id="PTHR10983:SF16">
    <property type="entry name" value="LYSOCARDIOLIPIN ACYLTRANSFERASE 1"/>
    <property type="match status" value="1"/>
</dbReference>
<dbReference type="GO" id="GO:0016746">
    <property type="term" value="F:acyltransferase activity"/>
    <property type="evidence" value="ECO:0007669"/>
    <property type="project" value="InterPro"/>
</dbReference>
<keyword evidence="2" id="KW-0472">Membrane</keyword>
<proteinExistence type="predicted"/>
<dbReference type="OrthoDB" id="189226at2759"/>
<evidence type="ECO:0000313" key="4">
    <source>
        <dbReference type="EMBL" id="TPX32509.1"/>
    </source>
</evidence>
<dbReference type="GeneID" id="42005608"/>
<feature type="transmembrane region" description="Helical" evidence="2">
    <location>
        <begin position="55"/>
        <end position="75"/>
    </location>
</feature>
<dbReference type="GO" id="GO:0005783">
    <property type="term" value="C:endoplasmic reticulum"/>
    <property type="evidence" value="ECO:0007669"/>
    <property type="project" value="TreeGrafter"/>
</dbReference>
<dbReference type="Proteomes" id="UP000319731">
    <property type="component" value="Unassembled WGS sequence"/>
</dbReference>
<keyword evidence="5" id="KW-1185">Reference proteome</keyword>
<dbReference type="CDD" id="cd07990">
    <property type="entry name" value="LPLAT_LCLAT1-like"/>
    <property type="match status" value="1"/>
</dbReference>
<dbReference type="Pfam" id="PF01553">
    <property type="entry name" value="Acyltransferase"/>
    <property type="match status" value="1"/>
</dbReference>
<dbReference type="SUPFAM" id="SSF69593">
    <property type="entry name" value="Glycerol-3-phosphate (1)-acyltransferase"/>
    <property type="match status" value="1"/>
</dbReference>
<feature type="transmembrane region" description="Helical" evidence="2">
    <location>
        <begin position="127"/>
        <end position="146"/>
    </location>
</feature>
<dbReference type="SMART" id="SM00563">
    <property type="entry name" value="PlsC"/>
    <property type="match status" value="1"/>
</dbReference>
<dbReference type="GO" id="GO:0036149">
    <property type="term" value="P:phosphatidylinositol acyl-chain remodeling"/>
    <property type="evidence" value="ECO:0007669"/>
    <property type="project" value="TreeGrafter"/>
</dbReference>
<dbReference type="InterPro" id="IPR002123">
    <property type="entry name" value="Plipid/glycerol_acylTrfase"/>
</dbReference>
<gene>
    <name evidence="4" type="ORF">SmJEL517_g04383</name>
</gene>
<evidence type="ECO:0000313" key="5">
    <source>
        <dbReference type="Proteomes" id="UP000319731"/>
    </source>
</evidence>
<accession>A0A507C0D2</accession>
<dbReference type="PANTHER" id="PTHR10983">
    <property type="entry name" value="1-ACYLGLYCEROL-3-PHOSPHATE ACYLTRANSFERASE-RELATED"/>
    <property type="match status" value="1"/>
</dbReference>
<organism evidence="4 5">
    <name type="scientific">Synchytrium microbalum</name>
    <dbReference type="NCBI Taxonomy" id="1806994"/>
    <lineage>
        <taxon>Eukaryota</taxon>
        <taxon>Fungi</taxon>
        <taxon>Fungi incertae sedis</taxon>
        <taxon>Chytridiomycota</taxon>
        <taxon>Chytridiomycota incertae sedis</taxon>
        <taxon>Chytridiomycetes</taxon>
        <taxon>Synchytriales</taxon>
        <taxon>Synchytriaceae</taxon>
        <taxon>Synchytrium</taxon>
    </lineage>
</organism>
<feature type="region of interest" description="Disordered" evidence="1">
    <location>
        <begin position="276"/>
        <end position="327"/>
    </location>
</feature>
<dbReference type="RefSeq" id="XP_031023696.1">
    <property type="nucleotide sequence ID" value="XM_031170311.1"/>
</dbReference>
<reference evidence="4 5" key="1">
    <citation type="journal article" date="2019" name="Sci. Rep.">
        <title>Comparative genomics of chytrid fungi reveal insights into the obligate biotrophic and pathogenic lifestyle of Synchytrium endobioticum.</title>
        <authorList>
            <person name="van de Vossenberg B.T.L.H."/>
            <person name="Warris S."/>
            <person name="Nguyen H.D.T."/>
            <person name="van Gent-Pelzer M.P.E."/>
            <person name="Joly D.L."/>
            <person name="van de Geest H.C."/>
            <person name="Bonants P.J.M."/>
            <person name="Smith D.S."/>
            <person name="Levesque C.A."/>
            <person name="van der Lee T.A.J."/>
        </authorList>
    </citation>
    <scope>NUCLEOTIDE SEQUENCE [LARGE SCALE GENOMIC DNA]</scope>
    <source>
        <strain evidence="4 5">JEL517</strain>
    </source>
</reference>
<evidence type="ECO:0000259" key="3">
    <source>
        <dbReference type="SMART" id="SM00563"/>
    </source>
</evidence>
<sequence length="419" mass="48117">MVSLFRPGSWLRTITGALVFLSSFLAVASAVNVCSLPSLVLLVFSRKAYRTYIRYTQQVFASWIVIVTWACAGPIELVLTGDYDRLAKEQQVVIMANHQTYTDWWWIWLLARRSYSHGDLFIMLMDILKYIPIAGQGMWFFDFIFLKRKWALDKQLIHTRMTNLRKDGLPYWLIIFPEGTLNTPPGKKLSNEYAKKMDISPHPVHVLLPRSTGLQYCCTNLQPELQTLYDLTIGYSGISADEIPYYKHLPSTVYFAGNGPRRVYIHVKRFDLASLPGMSPPEAKESSSSIRKSRNNNNVSTSNGTHKRHTTNNTSTTTTKTTAETEDEERKESFNLWVRDRFYEKDAKLVDFFERGEFRHETGTARKGDVTVIKIIPTLRDWLFVTAACSVLWFCSLALLATLIHQFWSASEGWSMMGL</sequence>
<dbReference type="EMBL" id="QEAO01000029">
    <property type="protein sequence ID" value="TPX32509.1"/>
    <property type="molecule type" value="Genomic_DNA"/>
</dbReference>
<dbReference type="AlphaFoldDB" id="A0A507C0D2"/>
<keyword evidence="2" id="KW-0812">Transmembrane</keyword>
<feature type="transmembrane region" description="Helical" evidence="2">
    <location>
        <begin position="20"/>
        <end position="43"/>
    </location>
</feature>
<evidence type="ECO:0000256" key="2">
    <source>
        <dbReference type="SAM" id="Phobius"/>
    </source>
</evidence>